<name>A0ACA9QH70_9GLOM</name>
<keyword evidence="2" id="KW-1185">Reference proteome</keyword>
<evidence type="ECO:0000313" key="1">
    <source>
        <dbReference type="EMBL" id="CAG8751174.1"/>
    </source>
</evidence>
<accession>A0ACA9QH70</accession>
<dbReference type="Proteomes" id="UP000789525">
    <property type="component" value="Unassembled WGS sequence"/>
</dbReference>
<reference evidence="1" key="1">
    <citation type="submission" date="2021-06" db="EMBL/GenBank/DDBJ databases">
        <authorList>
            <person name="Kallberg Y."/>
            <person name="Tangrot J."/>
            <person name="Rosling A."/>
        </authorList>
    </citation>
    <scope>NUCLEOTIDE SEQUENCE</scope>
    <source>
        <strain evidence="1">CL356</strain>
    </source>
</reference>
<gene>
    <name evidence="1" type="ORF">ACOLOM_LOCUS12704</name>
</gene>
<dbReference type="EMBL" id="CAJVPT010053278">
    <property type="protein sequence ID" value="CAG8751174.1"/>
    <property type="molecule type" value="Genomic_DNA"/>
</dbReference>
<organism evidence="1 2">
    <name type="scientific">Acaulospora colombiana</name>
    <dbReference type="NCBI Taxonomy" id="27376"/>
    <lineage>
        <taxon>Eukaryota</taxon>
        <taxon>Fungi</taxon>
        <taxon>Fungi incertae sedis</taxon>
        <taxon>Mucoromycota</taxon>
        <taxon>Glomeromycotina</taxon>
        <taxon>Glomeromycetes</taxon>
        <taxon>Diversisporales</taxon>
        <taxon>Acaulosporaceae</taxon>
        <taxon>Acaulospora</taxon>
    </lineage>
</organism>
<protein>
    <submittedName>
        <fullName evidence="1">13082_t:CDS:1</fullName>
    </submittedName>
</protein>
<comment type="caution">
    <text evidence="1">The sequence shown here is derived from an EMBL/GenBank/DDBJ whole genome shotgun (WGS) entry which is preliminary data.</text>
</comment>
<sequence>GLESKVESLDLDVSNPACILSRGRGRGGRVAGSPVATMAKR</sequence>
<proteinExistence type="predicted"/>
<evidence type="ECO:0000313" key="2">
    <source>
        <dbReference type="Proteomes" id="UP000789525"/>
    </source>
</evidence>
<feature type="non-terminal residue" evidence="1">
    <location>
        <position position="1"/>
    </location>
</feature>